<feature type="non-terminal residue" evidence="2">
    <location>
        <position position="1"/>
    </location>
</feature>
<name>A0A5J4TL26_9EUKA</name>
<accession>A0A5J4TL26</accession>
<organism evidence="2 3">
    <name type="scientific">Streblomastix strix</name>
    <dbReference type="NCBI Taxonomy" id="222440"/>
    <lineage>
        <taxon>Eukaryota</taxon>
        <taxon>Metamonada</taxon>
        <taxon>Preaxostyla</taxon>
        <taxon>Oxymonadida</taxon>
        <taxon>Streblomastigidae</taxon>
        <taxon>Streblomastix</taxon>
    </lineage>
</organism>
<evidence type="ECO:0000256" key="1">
    <source>
        <dbReference type="SAM" id="MobiDB-lite"/>
    </source>
</evidence>
<dbReference type="Proteomes" id="UP000324800">
    <property type="component" value="Unassembled WGS sequence"/>
</dbReference>
<gene>
    <name evidence="2" type="ORF">EZS28_045901</name>
</gene>
<sequence length="60" mass="6932">PAKQNWYQERTNEEGEGSCKNTERQNIEVENIGITNKAENKGRIGSIEIRVNQSWNQIID</sequence>
<evidence type="ECO:0000313" key="2">
    <source>
        <dbReference type="EMBL" id="KAA6358572.1"/>
    </source>
</evidence>
<reference evidence="2 3" key="1">
    <citation type="submission" date="2019-03" db="EMBL/GenBank/DDBJ databases">
        <title>Single cell metagenomics reveals metabolic interactions within the superorganism composed of flagellate Streblomastix strix and complex community of Bacteroidetes bacteria on its surface.</title>
        <authorList>
            <person name="Treitli S.C."/>
            <person name="Kolisko M."/>
            <person name="Husnik F."/>
            <person name="Keeling P."/>
            <person name="Hampl V."/>
        </authorList>
    </citation>
    <scope>NUCLEOTIDE SEQUENCE [LARGE SCALE GENOMIC DNA]</scope>
    <source>
        <strain evidence="2">ST1C</strain>
    </source>
</reference>
<feature type="region of interest" description="Disordered" evidence="1">
    <location>
        <begin position="1"/>
        <end position="22"/>
    </location>
</feature>
<proteinExistence type="predicted"/>
<evidence type="ECO:0000313" key="3">
    <source>
        <dbReference type="Proteomes" id="UP000324800"/>
    </source>
</evidence>
<dbReference type="EMBL" id="SNRW01029666">
    <property type="protein sequence ID" value="KAA6358572.1"/>
    <property type="molecule type" value="Genomic_DNA"/>
</dbReference>
<dbReference type="AlphaFoldDB" id="A0A5J4TL26"/>
<comment type="caution">
    <text evidence="2">The sequence shown here is derived from an EMBL/GenBank/DDBJ whole genome shotgun (WGS) entry which is preliminary data.</text>
</comment>
<protein>
    <submittedName>
        <fullName evidence="2">Uncharacterized protein</fullName>
    </submittedName>
</protein>